<dbReference type="InterPro" id="IPR038726">
    <property type="entry name" value="PDDEXK_AddAB-type"/>
</dbReference>
<dbReference type="Gene3D" id="3.40.50.300">
    <property type="entry name" value="P-loop containing nucleotide triphosphate hydrolases"/>
    <property type="match status" value="1"/>
</dbReference>
<keyword evidence="3" id="KW-1185">Reference proteome</keyword>
<dbReference type="InterPro" id="IPR027417">
    <property type="entry name" value="P-loop_NTPase"/>
</dbReference>
<comment type="caution">
    <text evidence="2">The sequence shown here is derived from an EMBL/GenBank/DDBJ whole genome shotgun (WGS) entry which is preliminary data.</text>
</comment>
<dbReference type="InterPro" id="IPR011335">
    <property type="entry name" value="Restrct_endonuc-II-like"/>
</dbReference>
<sequence>MDHIWVILPTRRAVSVFNRELADLTERPMLAPHAVAVDDFITEAADVQIIDSVSLLFELYDVFQQLEHQVEFDKFVGWASILLTDFDRIDQFLVDADRLFGYLTEAKRLETWNLQLPSGAAPVVNTPITSQYFRLFANLKAAYHRLRDRLTAKGLAYRGMAYRLLANEVEARLLDNPLYEKIYFVGFNALSAAEEQIIRVLTKAQKAELIWDTDAYYMNNGRQEAGFFLRKYKADGLPGFKDRSGGPGLGNTVTMGRSLTQTPDRTYRMVGVPTASLQAKLAGQLVSETATAGSHTPRTAIVLADETLLIPVLYSLSETVRDLNVTMGLSLRHSLLFTLVDTLFELQRTLVRFNDAGGEQVPKFHHRQVTKLLNHPFVRQYATINDLLAPDQPNELPKPLIDWLLGEVVSGKRAYLSSAELRALGQQDALFGILFTPWPDHDPTLAIQALYELIDLLRDVYREGQDTIEIEYLYLFFSLLKQLETTLRQQAQQPGAPAVTLRSFRQFMNELIRQTTIPFTSEGDSPVQLMGLLETRGLDFERVIVLSANEGILPQARKHNSLIPFDIAQEVGLPTYREQESITAYHLYRLLQRAQDVTFLYTTTPDAYGNGKGEPSRFLRQIEHELVPAAGGTITLHKPALRMAAGADRQDTVPLQVPKTEAIRKALTTYLTRTGIYPTHLNHYVSCGMQFYFQKLVGIREERDLDEHIGNDEFGTWIHETLEAIDRDYRLVDKPVTQDVVLQVLKEQYARVMAGRVADTGYNLLFYKLAEDIMVQFQAFQNGETASRGIKILGLEEHLTTTVPVDIGDGTIIQVKLGGKLDRIEQLANGTIRIVDYKTGKVELPSRITNLSESITDSADGKWDKIRQLWLYKYLLLKNNRTNGYPVEAGFYSFRSDPAKPVFQTNRVAFSDDNDPATYIQETEKLITTFVQRMFADEPFIMTTNTAVCTYCQFTKICGR</sequence>
<dbReference type="Pfam" id="PF12705">
    <property type="entry name" value="PDDEXK_1"/>
    <property type="match status" value="1"/>
</dbReference>
<organism evidence="2 3">
    <name type="scientific">Fibrella aquatilis</name>
    <dbReference type="NCBI Taxonomy" id="2817059"/>
    <lineage>
        <taxon>Bacteria</taxon>
        <taxon>Pseudomonadati</taxon>
        <taxon>Bacteroidota</taxon>
        <taxon>Cytophagia</taxon>
        <taxon>Cytophagales</taxon>
        <taxon>Spirosomataceae</taxon>
        <taxon>Fibrella</taxon>
    </lineage>
</organism>
<dbReference type="SUPFAM" id="SSF52980">
    <property type="entry name" value="Restriction endonuclease-like"/>
    <property type="match status" value="1"/>
</dbReference>
<evidence type="ECO:0000313" key="3">
    <source>
        <dbReference type="Proteomes" id="UP000664795"/>
    </source>
</evidence>
<dbReference type="SUPFAM" id="SSF52540">
    <property type="entry name" value="P-loop containing nucleoside triphosphate hydrolases"/>
    <property type="match status" value="1"/>
</dbReference>
<dbReference type="Proteomes" id="UP000664795">
    <property type="component" value="Unassembled WGS sequence"/>
</dbReference>
<gene>
    <name evidence="2" type="ORF">J2I48_01855</name>
</gene>
<name>A0A939G1W2_9BACT</name>
<protein>
    <submittedName>
        <fullName evidence="2">PD-(D/E)XK nuclease family protein</fullName>
    </submittedName>
</protein>
<dbReference type="EMBL" id="JAFMYU010000001">
    <property type="protein sequence ID" value="MBO0929713.1"/>
    <property type="molecule type" value="Genomic_DNA"/>
</dbReference>
<accession>A0A939G1W2</accession>
<feature type="domain" description="PD-(D/E)XK endonuclease-like" evidence="1">
    <location>
        <begin position="678"/>
        <end position="958"/>
    </location>
</feature>
<evidence type="ECO:0000313" key="2">
    <source>
        <dbReference type="EMBL" id="MBO0929713.1"/>
    </source>
</evidence>
<reference evidence="2 3" key="1">
    <citation type="submission" date="2021-03" db="EMBL/GenBank/DDBJ databases">
        <title>Fibrella sp. HMF5036 genome sequencing and assembly.</title>
        <authorList>
            <person name="Kang H."/>
            <person name="Kim H."/>
            <person name="Bae S."/>
            <person name="Joh K."/>
        </authorList>
    </citation>
    <scope>NUCLEOTIDE SEQUENCE [LARGE SCALE GENOMIC DNA]</scope>
    <source>
        <strain evidence="2 3">HMF5036</strain>
    </source>
</reference>
<dbReference type="AlphaFoldDB" id="A0A939G1W2"/>
<proteinExistence type="predicted"/>
<dbReference type="Gene3D" id="3.90.320.10">
    <property type="match status" value="1"/>
</dbReference>
<dbReference type="InterPro" id="IPR011604">
    <property type="entry name" value="PDDEXK-like_dom_sf"/>
</dbReference>
<evidence type="ECO:0000259" key="1">
    <source>
        <dbReference type="Pfam" id="PF12705"/>
    </source>
</evidence>